<dbReference type="SMART" id="SM00702">
    <property type="entry name" value="P4Hc"/>
    <property type="match status" value="1"/>
</dbReference>
<dbReference type="GO" id="GO:0031418">
    <property type="term" value="F:L-ascorbic acid binding"/>
    <property type="evidence" value="ECO:0007669"/>
    <property type="project" value="UniProtKB-KW"/>
</dbReference>
<evidence type="ECO:0000313" key="13">
    <source>
        <dbReference type="Proteomes" id="UP001153321"/>
    </source>
</evidence>
<dbReference type="AlphaFoldDB" id="A0A9N8KZ19"/>
<dbReference type="InterPro" id="IPR005123">
    <property type="entry name" value="Oxoglu/Fe-dep_dioxygenase_dom"/>
</dbReference>
<keyword evidence="4" id="KW-0847">Vitamin C</keyword>
<dbReference type="GO" id="GO:0005737">
    <property type="term" value="C:cytoplasm"/>
    <property type="evidence" value="ECO:0007669"/>
    <property type="project" value="TreeGrafter"/>
</dbReference>
<dbReference type="GO" id="GO:0006449">
    <property type="term" value="P:regulation of translational termination"/>
    <property type="evidence" value="ECO:0007669"/>
    <property type="project" value="TreeGrafter"/>
</dbReference>
<keyword evidence="7" id="KW-0408">Iron</keyword>
<accession>A0A9N8KZ19</accession>
<reference evidence="12" key="1">
    <citation type="submission" date="2022-02" db="EMBL/GenBank/DDBJ databases">
        <authorList>
            <person name="King R."/>
        </authorList>
    </citation>
    <scope>NUCLEOTIDE SEQUENCE</scope>
</reference>
<dbReference type="InterPro" id="IPR006620">
    <property type="entry name" value="Pro_4_hyd_alph"/>
</dbReference>
<evidence type="ECO:0000256" key="5">
    <source>
        <dbReference type="ARBA" id="ARBA00022964"/>
    </source>
</evidence>
<name>A0A9N8KZ19_SPOLI</name>
<feature type="region of interest" description="Disordered" evidence="10">
    <location>
        <begin position="365"/>
        <end position="386"/>
    </location>
</feature>
<protein>
    <recommendedName>
        <fullName evidence="8">uS12 prolyl 3-hydroxylase</fullName>
    </recommendedName>
</protein>
<evidence type="ECO:0000256" key="8">
    <source>
        <dbReference type="ARBA" id="ARBA00029938"/>
    </source>
</evidence>
<gene>
    <name evidence="12" type="ORF">SPLIT_LOCUS11</name>
</gene>
<keyword evidence="6" id="KW-0560">Oxidoreductase</keyword>
<keyword evidence="13" id="KW-1185">Reference proteome</keyword>
<dbReference type="Pfam" id="PF10637">
    <property type="entry name" value="Ofd1_CTDD"/>
    <property type="match status" value="1"/>
</dbReference>
<evidence type="ECO:0000256" key="10">
    <source>
        <dbReference type="SAM" id="MobiDB-lite"/>
    </source>
</evidence>
<dbReference type="Proteomes" id="UP001153321">
    <property type="component" value="Chromosome 1"/>
</dbReference>
<dbReference type="Gene3D" id="2.60.120.620">
    <property type="entry name" value="q2cbj1_9rhob like domain"/>
    <property type="match status" value="2"/>
</dbReference>
<evidence type="ECO:0000256" key="7">
    <source>
        <dbReference type="ARBA" id="ARBA00023004"/>
    </source>
</evidence>
<dbReference type="EMBL" id="LR824532">
    <property type="protein sequence ID" value="CAD0217593.1"/>
    <property type="molecule type" value="Genomic_DNA"/>
</dbReference>
<dbReference type="PANTHER" id="PTHR12117:SF0">
    <property type="entry name" value="PROLYL 3-HYDROXYLASE OGFOD1"/>
    <property type="match status" value="1"/>
</dbReference>
<evidence type="ECO:0000256" key="3">
    <source>
        <dbReference type="ARBA" id="ARBA00022723"/>
    </source>
</evidence>
<dbReference type="PROSITE" id="PS51471">
    <property type="entry name" value="FE2OG_OXY"/>
    <property type="match status" value="1"/>
</dbReference>
<evidence type="ECO:0000313" key="12">
    <source>
        <dbReference type="EMBL" id="CAD0217593.1"/>
    </source>
</evidence>
<comment type="similarity">
    <text evidence="2">Belongs to the TPA1 family.</text>
</comment>
<feature type="compositionally biased region" description="Acidic residues" evidence="10">
    <location>
        <begin position="372"/>
        <end position="386"/>
    </location>
</feature>
<sequence length="629" mass="69119">MSSPSRDNEEPSSSTTAMETDPVASGDAAVARPPAKRRISSTVIEISDTESDDSDVCAVNSYQASADEVKRIRGEDYSSSSSSSEYSSDSETSWEDDSIVVDYKKHAKPVKAQLNPRANRMDNPLFNPKIKSQELLDRLQTHWKELKDLDTPEVKLTCEPFRLCLLHDFLANPEMINNIVDDMNTLDWSRKKMDLYEFHQTADLASLTWQRSIRGIYELLKTEVMSWVAAATGLRLESVSASCSLYGPGDHLLVHDDLLADRRVAFILYLAPWAPPRPVTVDHRPLENGSGDHAVGAEWRGWAADMGGALQLLARDGAGRPRQVVRSVTPRNNTLAFFKVGADSFHQVEEVLSLELPRLSINGWFHGPAPEPEPDAEPQDRDDTDTTLELQRPHNDIVVLSQWMTSQYLSPRVRLQVQAQMERHSEVSLHDLLQPDTLADLMRALDDPELPWELAGPADRCHYMRVPGSWATTGAPGAASWVPGGASGAPGAGPVRAALGLLGSAAFVRMLADCTDLALTGWRGLELQRWAPGDYGLLPPRAEYRSPRLEARLMLLPARAPGGAGGTRVYVAPEDEDEAGDGALVSVEPAHNALSLVYCDAGAAAFTKYLTRLAPAPEPFYVFTCTYVE</sequence>
<comment type="catalytic activity">
    <reaction evidence="9">
        <text>[ribosomal protein uS12]-L-proline + 2-oxoglutarate + O2 = [ribosomal protein uS12]-(3S)-3-hydroxy-L-proline + succinate + CO2</text>
        <dbReference type="Rhea" id="RHEA:54156"/>
        <dbReference type="Rhea" id="RHEA-COMP:13816"/>
        <dbReference type="Rhea" id="RHEA-COMP:13818"/>
        <dbReference type="ChEBI" id="CHEBI:15379"/>
        <dbReference type="ChEBI" id="CHEBI:16526"/>
        <dbReference type="ChEBI" id="CHEBI:16810"/>
        <dbReference type="ChEBI" id="CHEBI:30031"/>
        <dbReference type="ChEBI" id="CHEBI:50342"/>
        <dbReference type="ChEBI" id="CHEBI:85428"/>
    </reaction>
</comment>
<feature type="compositionally biased region" description="Polar residues" evidence="10">
    <location>
        <begin position="1"/>
        <end position="18"/>
    </location>
</feature>
<proteinExistence type="inferred from homology"/>
<evidence type="ECO:0000256" key="6">
    <source>
        <dbReference type="ARBA" id="ARBA00023002"/>
    </source>
</evidence>
<dbReference type="InterPro" id="IPR039558">
    <property type="entry name" value="TPA1/OFD1_N"/>
</dbReference>
<keyword evidence="5" id="KW-0223">Dioxygenase</keyword>
<evidence type="ECO:0000259" key="11">
    <source>
        <dbReference type="PROSITE" id="PS51471"/>
    </source>
</evidence>
<dbReference type="PANTHER" id="PTHR12117">
    <property type="entry name" value="HISTONE ACETYLTRANSFERASE COMPLEX"/>
    <property type="match status" value="1"/>
</dbReference>
<evidence type="ECO:0000256" key="4">
    <source>
        <dbReference type="ARBA" id="ARBA00022896"/>
    </source>
</evidence>
<evidence type="ECO:0000256" key="9">
    <source>
        <dbReference type="ARBA" id="ARBA00047444"/>
    </source>
</evidence>
<evidence type="ECO:0000256" key="2">
    <source>
        <dbReference type="ARBA" id="ARBA00007443"/>
    </source>
</evidence>
<feature type="region of interest" description="Disordered" evidence="10">
    <location>
        <begin position="1"/>
        <end position="91"/>
    </location>
</feature>
<dbReference type="Pfam" id="PF13661">
    <property type="entry name" value="2OG-FeII_Oxy_4"/>
    <property type="match status" value="1"/>
</dbReference>
<dbReference type="InterPro" id="IPR019601">
    <property type="entry name" value="Oxoglutarate/Fe-dep_Oase_C"/>
</dbReference>
<keyword evidence="3" id="KW-0479">Metal-binding</keyword>
<dbReference type="InterPro" id="IPR051842">
    <property type="entry name" value="uS12_prolyl_hydroxylase"/>
</dbReference>
<dbReference type="GO" id="GO:0005506">
    <property type="term" value="F:iron ion binding"/>
    <property type="evidence" value="ECO:0007669"/>
    <property type="project" value="InterPro"/>
</dbReference>
<dbReference type="GO" id="GO:0031543">
    <property type="term" value="F:peptidyl-proline dioxygenase activity"/>
    <property type="evidence" value="ECO:0007669"/>
    <property type="project" value="TreeGrafter"/>
</dbReference>
<comment type="cofactor">
    <cofactor evidence="1">
        <name>L-ascorbate</name>
        <dbReference type="ChEBI" id="CHEBI:38290"/>
    </cofactor>
</comment>
<feature type="compositionally biased region" description="Low complexity" evidence="10">
    <location>
        <begin position="77"/>
        <end position="91"/>
    </location>
</feature>
<feature type="compositionally biased region" description="Basic and acidic residues" evidence="10">
    <location>
        <begin position="67"/>
        <end position="76"/>
    </location>
</feature>
<organism evidence="12 13">
    <name type="scientific">Spodoptera littoralis</name>
    <name type="common">Egyptian cotton leafworm</name>
    <dbReference type="NCBI Taxonomy" id="7109"/>
    <lineage>
        <taxon>Eukaryota</taxon>
        <taxon>Metazoa</taxon>
        <taxon>Ecdysozoa</taxon>
        <taxon>Arthropoda</taxon>
        <taxon>Hexapoda</taxon>
        <taxon>Insecta</taxon>
        <taxon>Pterygota</taxon>
        <taxon>Neoptera</taxon>
        <taxon>Endopterygota</taxon>
        <taxon>Lepidoptera</taxon>
        <taxon>Glossata</taxon>
        <taxon>Ditrysia</taxon>
        <taxon>Noctuoidea</taxon>
        <taxon>Noctuidae</taxon>
        <taxon>Amphipyrinae</taxon>
        <taxon>Spodoptera</taxon>
    </lineage>
</organism>
<feature type="domain" description="Fe2OG dioxygenase" evidence="11">
    <location>
        <begin position="235"/>
        <end position="367"/>
    </location>
</feature>
<evidence type="ECO:0000256" key="1">
    <source>
        <dbReference type="ARBA" id="ARBA00001961"/>
    </source>
</evidence>